<dbReference type="Proteomes" id="UP000053263">
    <property type="component" value="Unassembled WGS sequence"/>
</dbReference>
<dbReference type="SUPFAM" id="SSF50370">
    <property type="entry name" value="Ricin B-like lectins"/>
    <property type="match status" value="1"/>
</dbReference>
<keyword evidence="3" id="KW-1185">Reference proteome</keyword>
<dbReference type="PROSITE" id="PS50231">
    <property type="entry name" value="RICIN_B_LECTIN"/>
    <property type="match status" value="1"/>
</dbReference>
<dbReference type="Pfam" id="PF14200">
    <property type="entry name" value="RicinB_lectin_2"/>
    <property type="match status" value="1"/>
</dbReference>
<accession>A0A0C9SL57</accession>
<dbReference type="Gene3D" id="2.80.10.50">
    <property type="match status" value="1"/>
</dbReference>
<dbReference type="CDD" id="cd23422">
    <property type="entry name" value="beta-trefoil_Ricin_MPL_CNL"/>
    <property type="match status" value="1"/>
</dbReference>
<evidence type="ECO:0000259" key="1">
    <source>
        <dbReference type="SMART" id="SM00458"/>
    </source>
</evidence>
<proteinExistence type="predicted"/>
<sequence>MSIQSGQTYVLTNVKGGTALDLSGGDNKSLIGFQNHGGGNQQWQLSQENSGWVFRNVGTGKYLGVEGRADDGVPVVAVDSPFIWNIWPDEKDGSVYRVFVPNTAYNIDLSDHGNSEPGTKVTLWWKWEGTNQTWRFNQV</sequence>
<feature type="domain" description="Ricin B lectin" evidence="1">
    <location>
        <begin position="7"/>
        <end position="137"/>
    </location>
</feature>
<gene>
    <name evidence="2" type="ORF">PLICRDRAFT_345952</name>
</gene>
<dbReference type="SMART" id="SM00458">
    <property type="entry name" value="RICIN"/>
    <property type="match status" value="1"/>
</dbReference>
<dbReference type="InterPro" id="IPR000772">
    <property type="entry name" value="Ricin_B_lectin"/>
</dbReference>
<dbReference type="OrthoDB" id="2131701at2759"/>
<name>A0A0C9SL57_PLICR</name>
<organism evidence="2 3">
    <name type="scientific">Plicaturopsis crispa FD-325 SS-3</name>
    <dbReference type="NCBI Taxonomy" id="944288"/>
    <lineage>
        <taxon>Eukaryota</taxon>
        <taxon>Fungi</taxon>
        <taxon>Dikarya</taxon>
        <taxon>Basidiomycota</taxon>
        <taxon>Agaricomycotina</taxon>
        <taxon>Agaricomycetes</taxon>
        <taxon>Agaricomycetidae</taxon>
        <taxon>Amylocorticiales</taxon>
        <taxon>Amylocorticiaceae</taxon>
        <taxon>Plicatura</taxon>
        <taxon>Plicaturopsis crispa</taxon>
    </lineage>
</organism>
<dbReference type="InterPro" id="IPR035992">
    <property type="entry name" value="Ricin_B-like_lectins"/>
</dbReference>
<dbReference type="AlphaFoldDB" id="A0A0C9SL57"/>
<evidence type="ECO:0000313" key="2">
    <source>
        <dbReference type="EMBL" id="KII84906.1"/>
    </source>
</evidence>
<dbReference type="EMBL" id="KN832569">
    <property type="protein sequence ID" value="KII84906.1"/>
    <property type="molecule type" value="Genomic_DNA"/>
</dbReference>
<protein>
    <submittedName>
        <fullName evidence="2">Carbohydrate-binding module family 13 protein</fullName>
    </submittedName>
</protein>
<reference evidence="2 3" key="1">
    <citation type="submission" date="2014-06" db="EMBL/GenBank/DDBJ databases">
        <title>Evolutionary Origins and Diversification of the Mycorrhizal Mutualists.</title>
        <authorList>
            <consortium name="DOE Joint Genome Institute"/>
            <consortium name="Mycorrhizal Genomics Consortium"/>
            <person name="Kohler A."/>
            <person name="Kuo A."/>
            <person name="Nagy L.G."/>
            <person name="Floudas D."/>
            <person name="Copeland A."/>
            <person name="Barry K.W."/>
            <person name="Cichocki N."/>
            <person name="Veneault-Fourrey C."/>
            <person name="LaButti K."/>
            <person name="Lindquist E.A."/>
            <person name="Lipzen A."/>
            <person name="Lundell T."/>
            <person name="Morin E."/>
            <person name="Murat C."/>
            <person name="Riley R."/>
            <person name="Ohm R."/>
            <person name="Sun H."/>
            <person name="Tunlid A."/>
            <person name="Henrissat B."/>
            <person name="Grigoriev I.V."/>
            <person name="Hibbett D.S."/>
            <person name="Martin F."/>
        </authorList>
    </citation>
    <scope>NUCLEOTIDE SEQUENCE [LARGE SCALE GENOMIC DNA]</scope>
    <source>
        <strain evidence="2 3">FD-325 SS-3</strain>
    </source>
</reference>
<evidence type="ECO:0000313" key="3">
    <source>
        <dbReference type="Proteomes" id="UP000053263"/>
    </source>
</evidence>
<dbReference type="HOGENOM" id="CLU_119132_0_0_1"/>